<dbReference type="PANTHER" id="PTHR47485:SF1">
    <property type="entry name" value="THYLAKOID LUMENAL 17.4 KDA PROTEIN, CHLOROPLASTIC"/>
    <property type="match status" value="1"/>
</dbReference>
<dbReference type="SUPFAM" id="SSF141571">
    <property type="entry name" value="Pentapeptide repeat-like"/>
    <property type="match status" value="1"/>
</dbReference>
<gene>
    <name evidence="3" type="ORF">OTI717_LOCUS39940</name>
</gene>
<evidence type="ECO:0000256" key="2">
    <source>
        <dbReference type="SAM" id="Phobius"/>
    </source>
</evidence>
<feature type="non-terminal residue" evidence="3">
    <location>
        <position position="281"/>
    </location>
</feature>
<organism evidence="3 4">
    <name type="scientific">Rotaria sordida</name>
    <dbReference type="NCBI Taxonomy" id="392033"/>
    <lineage>
        <taxon>Eukaryota</taxon>
        <taxon>Metazoa</taxon>
        <taxon>Spiralia</taxon>
        <taxon>Gnathifera</taxon>
        <taxon>Rotifera</taxon>
        <taxon>Eurotatoria</taxon>
        <taxon>Bdelloidea</taxon>
        <taxon>Philodinida</taxon>
        <taxon>Philodinidae</taxon>
        <taxon>Rotaria</taxon>
    </lineage>
</organism>
<comment type="caution">
    <text evidence="3">The sequence shown here is derived from an EMBL/GenBank/DDBJ whole genome shotgun (WGS) entry which is preliminary data.</text>
</comment>
<dbReference type="PANTHER" id="PTHR47485">
    <property type="entry name" value="THYLAKOID LUMENAL 17.4 KDA PROTEIN, CHLOROPLASTIC"/>
    <property type="match status" value="1"/>
</dbReference>
<evidence type="ECO:0008006" key="5">
    <source>
        <dbReference type="Google" id="ProtNLM"/>
    </source>
</evidence>
<reference evidence="3" key="1">
    <citation type="submission" date="2021-02" db="EMBL/GenBank/DDBJ databases">
        <authorList>
            <person name="Nowell W R."/>
        </authorList>
    </citation>
    <scope>NUCLEOTIDE SEQUENCE</scope>
</reference>
<name>A0A820DRG8_9BILA</name>
<keyword evidence="1" id="KW-0677">Repeat</keyword>
<sequence>TLGSSSAMLQYYRRSLSANKNNDRVKRTKLENIKVLVSLILPINIGIFTLVTTLQNRHIASEEREQHQNQAQDQQRETVFVNYINDIARYRDKNSGSLNNNSNKLLYTRTKTLTALRKLDIVRKKHILLFLKESSLLSNDTQSLWFGADFNRIKIDGNDCRFSNATFWGVQFQYASLTNCQFENVIFRDTNFNHATLTQSSFYKTHFISCHMEQINFQDAIIFLSYFNSSILSFANFLHTTLSTVYFLNVNLTGAIFSTKLSNFFVIRNSLLPNGTFSPVD</sequence>
<evidence type="ECO:0000313" key="3">
    <source>
        <dbReference type="EMBL" id="CAF4236736.1"/>
    </source>
</evidence>
<evidence type="ECO:0000313" key="4">
    <source>
        <dbReference type="Proteomes" id="UP000663823"/>
    </source>
</evidence>
<protein>
    <recommendedName>
        <fullName evidence="5">Pentapeptide repeat-containing protein</fullName>
    </recommendedName>
</protein>
<accession>A0A820DRG8</accession>
<dbReference type="Proteomes" id="UP000663823">
    <property type="component" value="Unassembled WGS sequence"/>
</dbReference>
<keyword evidence="2" id="KW-0812">Transmembrane</keyword>
<dbReference type="EMBL" id="CAJOAX010028842">
    <property type="protein sequence ID" value="CAF4236736.1"/>
    <property type="molecule type" value="Genomic_DNA"/>
</dbReference>
<keyword evidence="2" id="KW-0472">Membrane</keyword>
<evidence type="ECO:0000256" key="1">
    <source>
        <dbReference type="ARBA" id="ARBA00022737"/>
    </source>
</evidence>
<dbReference type="Pfam" id="PF00805">
    <property type="entry name" value="Pentapeptide"/>
    <property type="match status" value="2"/>
</dbReference>
<dbReference type="AlphaFoldDB" id="A0A820DRG8"/>
<proteinExistence type="predicted"/>
<dbReference type="InterPro" id="IPR001646">
    <property type="entry name" value="5peptide_repeat"/>
</dbReference>
<feature type="transmembrane region" description="Helical" evidence="2">
    <location>
        <begin position="33"/>
        <end position="54"/>
    </location>
</feature>
<dbReference type="Gene3D" id="2.160.20.80">
    <property type="entry name" value="E3 ubiquitin-protein ligase SopA"/>
    <property type="match status" value="1"/>
</dbReference>
<keyword evidence="2" id="KW-1133">Transmembrane helix</keyword>
<feature type="non-terminal residue" evidence="3">
    <location>
        <position position="1"/>
    </location>
</feature>